<dbReference type="Proteomes" id="UP001560685">
    <property type="component" value="Unassembled WGS sequence"/>
</dbReference>
<protein>
    <recommendedName>
        <fullName evidence="3">NfeD-like C-terminal domain-containing protein</fullName>
    </recommendedName>
</protein>
<reference evidence="1 2" key="1">
    <citation type="submission" date="2024-05" db="EMBL/GenBank/DDBJ databases">
        <title>Three bacterial strains, DH-69, EH-24, and ECK-19 isolated from coastal sediments.</title>
        <authorList>
            <person name="Ye Y.-Q."/>
            <person name="Du Z.-J."/>
        </authorList>
    </citation>
    <scope>NUCLEOTIDE SEQUENCE [LARGE SCALE GENOMIC DNA]</scope>
    <source>
        <strain evidence="1 2">ECK-19</strain>
    </source>
</reference>
<dbReference type="RefSeq" id="WP_369313606.1">
    <property type="nucleotide sequence ID" value="NZ_JBEHZE010000001.1"/>
</dbReference>
<keyword evidence="2" id="KW-1185">Reference proteome</keyword>
<organism evidence="1 2">
    <name type="scientific">Hyphococcus lacteus</name>
    <dbReference type="NCBI Taxonomy" id="3143536"/>
    <lineage>
        <taxon>Bacteria</taxon>
        <taxon>Pseudomonadati</taxon>
        <taxon>Pseudomonadota</taxon>
        <taxon>Alphaproteobacteria</taxon>
        <taxon>Parvularculales</taxon>
        <taxon>Parvularculaceae</taxon>
        <taxon>Hyphococcus</taxon>
    </lineage>
</organism>
<sequence>MLDNILGLIPSLRSRFKATLTGVSGFTGRGMVGLTQKKNGTKRLAVALRGIAGRTAEIIIDGHLAATIAVKDGRAGKCFNSAKGHSLPDFREGSQIEIRQNGDVVLTGVLSRG</sequence>
<evidence type="ECO:0000313" key="1">
    <source>
        <dbReference type="EMBL" id="MEX6633627.1"/>
    </source>
</evidence>
<comment type="caution">
    <text evidence="1">The sequence shown here is derived from an EMBL/GenBank/DDBJ whole genome shotgun (WGS) entry which is preliminary data.</text>
</comment>
<evidence type="ECO:0000313" key="2">
    <source>
        <dbReference type="Proteomes" id="UP001560685"/>
    </source>
</evidence>
<name>A0ABV3Z5Z5_9PROT</name>
<evidence type="ECO:0008006" key="3">
    <source>
        <dbReference type="Google" id="ProtNLM"/>
    </source>
</evidence>
<proteinExistence type="predicted"/>
<gene>
    <name evidence="1" type="ORF">ABFZ84_08690</name>
</gene>
<accession>A0ABV3Z5Z5</accession>
<dbReference type="EMBL" id="JBEHZE010000001">
    <property type="protein sequence ID" value="MEX6633627.1"/>
    <property type="molecule type" value="Genomic_DNA"/>
</dbReference>